<gene>
    <name evidence="1" type="ORF">IWQ57_002941</name>
</gene>
<evidence type="ECO:0000313" key="1">
    <source>
        <dbReference type="EMBL" id="KAJ2769820.1"/>
    </source>
</evidence>
<comment type="caution">
    <text evidence="1">The sequence shown here is derived from an EMBL/GenBank/DDBJ whole genome shotgun (WGS) entry which is preliminary data.</text>
</comment>
<name>A0ACC1JYK2_9FUNG</name>
<reference evidence="1" key="1">
    <citation type="submission" date="2022-07" db="EMBL/GenBank/DDBJ databases">
        <title>Phylogenomic reconstructions and comparative analyses of Kickxellomycotina fungi.</title>
        <authorList>
            <person name="Reynolds N.K."/>
            <person name="Stajich J.E."/>
            <person name="Barry K."/>
            <person name="Grigoriev I.V."/>
            <person name="Crous P."/>
            <person name="Smith M.E."/>
        </authorList>
    </citation>
    <scope>NUCLEOTIDE SEQUENCE</scope>
    <source>
        <strain evidence="1">CBS 109366</strain>
    </source>
</reference>
<accession>A0ACC1JYK2</accession>
<sequence>MAEEGHGVYDSVDLRCSAEGVGRGALHLLPCAVDYSGPAKTAAYFLPEKKADGTLAAAFRGRQLRGLTVALPHSYTGHVMAEAAADQDGAFERDPLGDSRGSEPQLCLASEEEFAELTVWEHDRLPLPADDEFIAALSWIDVAAHIHADCSEPAAP</sequence>
<keyword evidence="2" id="KW-1185">Reference proteome</keyword>
<dbReference type="Proteomes" id="UP001140234">
    <property type="component" value="Unassembled WGS sequence"/>
</dbReference>
<protein>
    <submittedName>
        <fullName evidence="1">Uncharacterized protein</fullName>
    </submittedName>
</protein>
<proteinExistence type="predicted"/>
<dbReference type="EMBL" id="JANBUJ010000856">
    <property type="protein sequence ID" value="KAJ2769820.1"/>
    <property type="molecule type" value="Genomic_DNA"/>
</dbReference>
<organism evidence="1 2">
    <name type="scientific">Coemansia nantahalensis</name>
    <dbReference type="NCBI Taxonomy" id="2789366"/>
    <lineage>
        <taxon>Eukaryota</taxon>
        <taxon>Fungi</taxon>
        <taxon>Fungi incertae sedis</taxon>
        <taxon>Zoopagomycota</taxon>
        <taxon>Kickxellomycotina</taxon>
        <taxon>Kickxellomycetes</taxon>
        <taxon>Kickxellales</taxon>
        <taxon>Kickxellaceae</taxon>
        <taxon>Coemansia</taxon>
    </lineage>
</organism>
<evidence type="ECO:0000313" key="2">
    <source>
        <dbReference type="Proteomes" id="UP001140234"/>
    </source>
</evidence>